<evidence type="ECO:0000313" key="3">
    <source>
        <dbReference type="EMBL" id="KEQ52163.1"/>
    </source>
</evidence>
<keyword evidence="3" id="KW-0645">Protease</keyword>
<reference evidence="3 4" key="1">
    <citation type="submission" date="2014-02" db="EMBL/GenBank/DDBJ databases">
        <title>Whole genome sequence of Sphingobium chlorophenolicum NBRC 16172.</title>
        <authorList>
            <person name="Gan H.M."/>
            <person name="Gan H.Y."/>
            <person name="Chew T.H."/>
            <person name="Savka M.A."/>
        </authorList>
    </citation>
    <scope>NUCLEOTIDE SEQUENCE [LARGE SCALE GENOMIC DNA]</scope>
    <source>
        <strain evidence="3 4">NBRC 16172</strain>
    </source>
</reference>
<dbReference type="PANTHER" id="PTHR22946">
    <property type="entry name" value="DIENELACTONE HYDROLASE DOMAIN-CONTAINING PROTEIN-RELATED"/>
    <property type="match status" value="1"/>
</dbReference>
<dbReference type="InterPro" id="IPR050261">
    <property type="entry name" value="FrsA_esterase"/>
</dbReference>
<dbReference type="Gene3D" id="1.20.1440.110">
    <property type="entry name" value="acylaminoacyl peptidase"/>
    <property type="match status" value="1"/>
</dbReference>
<keyword evidence="3" id="KW-0031">Aminopeptidase</keyword>
<proteinExistence type="inferred from homology"/>
<dbReference type="InterPro" id="IPR029058">
    <property type="entry name" value="AB_hydrolase_fold"/>
</dbReference>
<gene>
    <name evidence="3" type="ORF">BV95_03581</name>
</gene>
<evidence type="ECO:0000259" key="2">
    <source>
        <dbReference type="Pfam" id="PF00561"/>
    </source>
</evidence>
<dbReference type="PATRIC" id="fig|46429.4.peg.3570"/>
<dbReference type="SUPFAM" id="SSF53474">
    <property type="entry name" value="alpha/beta-Hydrolases"/>
    <property type="match status" value="1"/>
</dbReference>
<dbReference type="EMBL" id="JFHR01000050">
    <property type="protein sequence ID" value="KEQ52163.1"/>
    <property type="molecule type" value="Genomic_DNA"/>
</dbReference>
<dbReference type="GO" id="GO:0004177">
    <property type="term" value="F:aminopeptidase activity"/>
    <property type="evidence" value="ECO:0007669"/>
    <property type="project" value="UniProtKB-KW"/>
</dbReference>
<dbReference type="Proteomes" id="UP000028411">
    <property type="component" value="Unassembled WGS sequence"/>
</dbReference>
<accession>A0A081RAE0</accession>
<name>A0A081RAE0_SPHCR</name>
<dbReference type="Pfam" id="PF00561">
    <property type="entry name" value="Abhydrolase_1"/>
    <property type="match status" value="1"/>
</dbReference>
<evidence type="ECO:0000256" key="1">
    <source>
        <dbReference type="ARBA" id="ARBA00038115"/>
    </source>
</evidence>
<dbReference type="eggNOG" id="COG2267">
    <property type="taxonomic scope" value="Bacteria"/>
</dbReference>
<comment type="similarity">
    <text evidence="1">Belongs to the AB hydrolase superfamily. FUS2 hydrolase family.</text>
</comment>
<organism evidence="3 4">
    <name type="scientific">Sphingobium chlorophenolicum</name>
    <dbReference type="NCBI Taxonomy" id="46429"/>
    <lineage>
        <taxon>Bacteria</taxon>
        <taxon>Pseudomonadati</taxon>
        <taxon>Pseudomonadota</taxon>
        <taxon>Alphaproteobacteria</taxon>
        <taxon>Sphingomonadales</taxon>
        <taxon>Sphingomonadaceae</taxon>
        <taxon>Sphingobium</taxon>
    </lineage>
</organism>
<dbReference type="AlphaFoldDB" id="A0A081RAE0"/>
<dbReference type="RefSeq" id="WP_051749858.1">
    <property type="nucleotide sequence ID" value="NZ_JFHR01000050.1"/>
</dbReference>
<dbReference type="OrthoDB" id="217645at2"/>
<feature type="domain" description="AB hydrolase-1" evidence="2">
    <location>
        <begin position="153"/>
        <end position="288"/>
    </location>
</feature>
<dbReference type="InterPro" id="IPR000073">
    <property type="entry name" value="AB_hydrolase_1"/>
</dbReference>
<protein>
    <submittedName>
        <fullName evidence="3">Dipeptidyl aminopeptidase/acylaminoacyl-peptidase related protein</fullName>
    </submittedName>
</protein>
<evidence type="ECO:0000313" key="4">
    <source>
        <dbReference type="Proteomes" id="UP000028411"/>
    </source>
</evidence>
<dbReference type="Gene3D" id="3.40.50.1820">
    <property type="entry name" value="alpha/beta hydrolase"/>
    <property type="match status" value="1"/>
</dbReference>
<dbReference type="PANTHER" id="PTHR22946:SF12">
    <property type="entry name" value="CONIDIAL PIGMENT BIOSYNTHESIS PROTEIN AYG1 (AFU_ORTHOLOGUE AFUA_2G17550)"/>
    <property type="match status" value="1"/>
</dbReference>
<comment type="caution">
    <text evidence="3">The sequence shown here is derived from an EMBL/GenBank/DDBJ whole genome shotgun (WGS) entry which is preliminary data.</text>
</comment>
<keyword evidence="3" id="KW-0378">Hydrolase</keyword>
<sequence>MAAPVIESADDPRKFVEALQRAVTMTRMVDYGVPLGDAVRVRTATLEEPFPSWPDACEHLANRHAQIAGEAEAAGRLQTARHAWRASAALLMCGQLAFNFDEPRKLELYEGARQALLRYAALDERFSELVIPTEDGDLYGWVVRPSDPEPQAAVIVIGGLSGWGAGFLDMARALADRGILAILAEGPGQGLTRMRSGIAMNIDALSHFGAFLDHAEAAGARHLGIWGNSWGGLIAAQVAARDPRIQAACVNGAPMLAALPEQRTAREQLFAFYGTTDEAELRATLEAFTMDPARQHIAGSLLVLEGGNDPLVPLGAQHAFTALTDAGKSRIVTWADGEHTIYNHAQERSALAADWFAEQLAVPAR</sequence>